<comment type="caution">
    <text evidence="2">The sequence shown here is derived from an EMBL/GenBank/DDBJ whole genome shotgun (WGS) entry which is preliminary data.</text>
</comment>
<evidence type="ECO:0000313" key="3">
    <source>
        <dbReference type="Proteomes" id="UP000012149"/>
    </source>
</evidence>
<dbReference type="Proteomes" id="UP000012149">
    <property type="component" value="Unassembled WGS sequence"/>
</dbReference>
<gene>
    <name evidence="2" type="ORF">LEP1GSC161_0677</name>
</gene>
<dbReference type="EMBL" id="AKWE02000122">
    <property type="protein sequence ID" value="EMO57365.1"/>
    <property type="molecule type" value="Genomic_DNA"/>
</dbReference>
<reference evidence="2 3" key="1">
    <citation type="submission" date="2013-01" db="EMBL/GenBank/DDBJ databases">
        <authorList>
            <person name="Harkins D.M."/>
            <person name="Durkin A.S."/>
            <person name="Brinkac L.M."/>
            <person name="Haft D.H."/>
            <person name="Selengut J.D."/>
            <person name="Sanka R."/>
            <person name="DePew J."/>
            <person name="Purushe J."/>
            <person name="Matthias M.A."/>
            <person name="Vinetz J.M."/>
            <person name="Sutton G.G."/>
            <person name="Nierman W.C."/>
            <person name="Fouts D.E."/>
        </authorList>
    </citation>
    <scope>NUCLEOTIDE SEQUENCE [LARGE SCALE GENOMIC DNA]</scope>
    <source>
        <strain evidence="2 3">CBC1416</strain>
    </source>
</reference>
<proteinExistence type="predicted"/>
<feature type="region of interest" description="Disordered" evidence="1">
    <location>
        <begin position="25"/>
        <end position="44"/>
    </location>
</feature>
<name>M6VKL5_9LEPT</name>
<accession>M6VKL5</accession>
<evidence type="ECO:0000313" key="2">
    <source>
        <dbReference type="EMBL" id="EMO57365.1"/>
    </source>
</evidence>
<evidence type="ECO:0000256" key="1">
    <source>
        <dbReference type="SAM" id="MobiDB-lite"/>
    </source>
</evidence>
<organism evidence="2 3">
    <name type="scientific">Leptospira santarosai str. CBC1416</name>
    <dbReference type="NCBI Taxonomy" id="1193059"/>
    <lineage>
        <taxon>Bacteria</taxon>
        <taxon>Pseudomonadati</taxon>
        <taxon>Spirochaetota</taxon>
        <taxon>Spirochaetia</taxon>
        <taxon>Leptospirales</taxon>
        <taxon>Leptospiraceae</taxon>
        <taxon>Leptospira</taxon>
    </lineage>
</organism>
<protein>
    <submittedName>
        <fullName evidence="2">Uncharacterized protein</fullName>
    </submittedName>
</protein>
<dbReference type="AlphaFoldDB" id="M6VKL5"/>
<sequence>MVNHEIATSFGAVSPFMPEKGGTQYHANDNPKTGKNGIYGNLQNGKYDTDTHQYRAVGFEDAEKNASRGGLSIAVTDGHIVTVTGGYTGTPGKASNLNIFQGGASGVGPMTIQNGFGQRLPNEYFTNGKSLQYYVWEKK</sequence>